<accession>A0A1U7V1H9</accession>
<reference evidence="2" key="2">
    <citation type="submission" date="2025-08" db="UniProtKB">
        <authorList>
            <consortium name="RefSeq"/>
        </authorList>
    </citation>
    <scope>IDENTIFICATION</scope>
    <source>
        <tissue evidence="2">Leaf</tissue>
    </source>
</reference>
<proteinExistence type="predicted"/>
<organism evidence="1 2">
    <name type="scientific">Nicotiana sylvestris</name>
    <name type="common">Wood tobacco</name>
    <name type="synonym">South American tobacco</name>
    <dbReference type="NCBI Taxonomy" id="4096"/>
    <lineage>
        <taxon>Eukaryota</taxon>
        <taxon>Viridiplantae</taxon>
        <taxon>Streptophyta</taxon>
        <taxon>Embryophyta</taxon>
        <taxon>Tracheophyta</taxon>
        <taxon>Spermatophyta</taxon>
        <taxon>Magnoliopsida</taxon>
        <taxon>eudicotyledons</taxon>
        <taxon>Gunneridae</taxon>
        <taxon>Pentapetalae</taxon>
        <taxon>asterids</taxon>
        <taxon>lamiids</taxon>
        <taxon>Solanales</taxon>
        <taxon>Solanaceae</taxon>
        <taxon>Nicotianoideae</taxon>
        <taxon>Nicotianeae</taxon>
        <taxon>Nicotiana</taxon>
    </lineage>
</organism>
<dbReference type="Proteomes" id="UP000189701">
    <property type="component" value="Unplaced"/>
</dbReference>
<protein>
    <submittedName>
        <fullName evidence="2">Uncharacterized protein LOC104214172</fullName>
    </submittedName>
</protein>
<dbReference type="RefSeq" id="XP_009762102.1">
    <property type="nucleotide sequence ID" value="XM_009763800.1"/>
</dbReference>
<gene>
    <name evidence="2" type="primary">LOC104214172</name>
</gene>
<reference evidence="1" key="1">
    <citation type="journal article" date="2013" name="Genome Biol.">
        <title>Reference genomes and transcriptomes of Nicotiana sylvestris and Nicotiana tomentosiformis.</title>
        <authorList>
            <person name="Sierro N."/>
            <person name="Battey J.N."/>
            <person name="Ouadi S."/>
            <person name="Bovet L."/>
            <person name="Goepfert S."/>
            <person name="Bakaher N."/>
            <person name="Peitsch M.C."/>
            <person name="Ivanov N.V."/>
        </authorList>
    </citation>
    <scope>NUCLEOTIDE SEQUENCE [LARGE SCALE GENOMIC DNA]</scope>
</reference>
<keyword evidence="1" id="KW-1185">Reference proteome</keyword>
<dbReference type="AlphaFoldDB" id="A0A1U7V1H9"/>
<evidence type="ECO:0000313" key="1">
    <source>
        <dbReference type="Proteomes" id="UP000189701"/>
    </source>
</evidence>
<sequence>MCTLCNRAPENIEHLLLNCHNAQIVWHNLGTYAQVQSLRHLEKGPLPLLSHLITAPLPLPNNLSSKTLIPYALWHIWKSRNRNIFDNTKCYPNTSHIIGEATKYDYIINNKACPKTLSLLSIKWHPPP</sequence>
<evidence type="ECO:0000313" key="2">
    <source>
        <dbReference type="RefSeq" id="XP_009762102.1"/>
    </source>
</evidence>
<name>A0A1U7V1H9_NICSY</name>